<dbReference type="PANTHER" id="PTHR30346">
    <property type="entry name" value="TRANSCRIPTIONAL DUAL REGULATOR HCAR-RELATED"/>
    <property type="match status" value="1"/>
</dbReference>
<keyword evidence="3" id="KW-0238">DNA-binding</keyword>
<dbReference type="InterPro" id="IPR005119">
    <property type="entry name" value="LysR_subst-bd"/>
</dbReference>
<dbReference type="PRINTS" id="PR00039">
    <property type="entry name" value="HTHLYSR"/>
</dbReference>
<dbReference type="Gene3D" id="3.40.190.290">
    <property type="match status" value="1"/>
</dbReference>
<evidence type="ECO:0000256" key="3">
    <source>
        <dbReference type="ARBA" id="ARBA00023125"/>
    </source>
</evidence>
<reference evidence="6 7" key="1">
    <citation type="submission" date="2019-08" db="EMBL/GenBank/DDBJ databases">
        <title>In-depth cultivation of the pig gut microbiome towards novel bacterial diversity and tailored functional studies.</title>
        <authorList>
            <person name="Wylensek D."/>
            <person name="Hitch T.C.A."/>
            <person name="Clavel T."/>
        </authorList>
    </citation>
    <scope>NUCLEOTIDE SEQUENCE [LARGE SCALE GENOMIC DNA]</scope>
    <source>
        <strain evidence="6 7">BL-389-WT-3D</strain>
    </source>
</reference>
<dbReference type="PANTHER" id="PTHR30346:SF0">
    <property type="entry name" value="HCA OPERON TRANSCRIPTIONAL ACTIVATOR HCAR"/>
    <property type="match status" value="1"/>
</dbReference>
<dbReference type="Proteomes" id="UP000462363">
    <property type="component" value="Unassembled WGS sequence"/>
</dbReference>
<dbReference type="RefSeq" id="WP_004604932.1">
    <property type="nucleotide sequence ID" value="NZ_AP024846.1"/>
</dbReference>
<name>A0A844FDN9_CLOSV</name>
<dbReference type="GO" id="GO:0032993">
    <property type="term" value="C:protein-DNA complex"/>
    <property type="evidence" value="ECO:0007669"/>
    <property type="project" value="TreeGrafter"/>
</dbReference>
<keyword evidence="4" id="KW-0804">Transcription</keyword>
<evidence type="ECO:0000256" key="1">
    <source>
        <dbReference type="ARBA" id="ARBA00009437"/>
    </source>
</evidence>
<proteinExistence type="inferred from homology"/>
<comment type="caution">
    <text evidence="6">The sequence shown here is derived from an EMBL/GenBank/DDBJ whole genome shotgun (WGS) entry which is preliminary data.</text>
</comment>
<evidence type="ECO:0000313" key="6">
    <source>
        <dbReference type="EMBL" id="MSS41844.1"/>
    </source>
</evidence>
<dbReference type="Pfam" id="PF03466">
    <property type="entry name" value="LysR_substrate"/>
    <property type="match status" value="1"/>
</dbReference>
<feature type="domain" description="HTH lysR-type" evidence="5">
    <location>
        <begin position="1"/>
        <end position="58"/>
    </location>
</feature>
<keyword evidence="2" id="KW-0805">Transcription regulation</keyword>
<gene>
    <name evidence="6" type="ORF">FYJ37_16310</name>
</gene>
<protein>
    <submittedName>
        <fullName evidence="6">LysR family transcriptional regulator</fullName>
    </submittedName>
</protein>
<accession>A0A844FDN9</accession>
<evidence type="ECO:0000256" key="4">
    <source>
        <dbReference type="ARBA" id="ARBA00023163"/>
    </source>
</evidence>
<dbReference type="AlphaFoldDB" id="A0A844FDN9"/>
<dbReference type="EMBL" id="VUMB01000055">
    <property type="protein sequence ID" value="MSS41844.1"/>
    <property type="molecule type" value="Genomic_DNA"/>
</dbReference>
<dbReference type="FunFam" id="1.10.10.10:FF:000001">
    <property type="entry name" value="LysR family transcriptional regulator"/>
    <property type="match status" value="1"/>
</dbReference>
<evidence type="ECO:0000259" key="5">
    <source>
        <dbReference type="PROSITE" id="PS50931"/>
    </source>
</evidence>
<dbReference type="SUPFAM" id="SSF46785">
    <property type="entry name" value="Winged helix' DNA-binding domain"/>
    <property type="match status" value="1"/>
</dbReference>
<dbReference type="Gene3D" id="1.10.10.10">
    <property type="entry name" value="Winged helix-like DNA-binding domain superfamily/Winged helix DNA-binding domain"/>
    <property type="match status" value="1"/>
</dbReference>
<dbReference type="Pfam" id="PF00126">
    <property type="entry name" value="HTH_1"/>
    <property type="match status" value="1"/>
</dbReference>
<dbReference type="InterPro" id="IPR036388">
    <property type="entry name" value="WH-like_DNA-bd_sf"/>
</dbReference>
<dbReference type="GO" id="GO:0003677">
    <property type="term" value="F:DNA binding"/>
    <property type="evidence" value="ECO:0007669"/>
    <property type="project" value="UniProtKB-KW"/>
</dbReference>
<comment type="similarity">
    <text evidence="1">Belongs to the LysR transcriptional regulatory family.</text>
</comment>
<dbReference type="GO" id="GO:0003700">
    <property type="term" value="F:DNA-binding transcription factor activity"/>
    <property type="evidence" value="ECO:0007669"/>
    <property type="project" value="InterPro"/>
</dbReference>
<organism evidence="6 7">
    <name type="scientific">Clostridium scindens (strain JCM 10418 / VPI 12708)</name>
    <dbReference type="NCBI Taxonomy" id="29347"/>
    <lineage>
        <taxon>Bacteria</taxon>
        <taxon>Bacillati</taxon>
        <taxon>Bacillota</taxon>
        <taxon>Clostridia</taxon>
        <taxon>Lachnospirales</taxon>
        <taxon>Lachnospiraceae</taxon>
    </lineage>
</organism>
<dbReference type="InterPro" id="IPR000847">
    <property type="entry name" value="LysR_HTH_N"/>
</dbReference>
<evidence type="ECO:0000313" key="7">
    <source>
        <dbReference type="Proteomes" id="UP000462363"/>
    </source>
</evidence>
<dbReference type="CDD" id="cd05466">
    <property type="entry name" value="PBP2_LTTR_substrate"/>
    <property type="match status" value="1"/>
</dbReference>
<sequence>MTLQQLKYAIEIAKRGSMNAAAKSLYISQPSLSNAIRELENELNFDIFIRTNKGISVSPKGKEFLGYAAQIVEQEKMLEQQYLGTSSSEKKTFGISTQHYTFAVNAFSQLVQELNPEEFDFIFRETTVSEVINDVKCYKSEIGILYMNPFNKPTIQRHLREANLVFTELFSVSSYILVGKNHPLASKKEIQFRDLRPYIFLSFGKGEFNSRYFSEETLDILDHRKNIRVSDRSTLFYLIHTLNGFTTCTKMIDKDLQGEDIVAIPFKTDEEITVGMVFLKNHTLSQTANLFIRIVRENLDSLL</sequence>
<dbReference type="SUPFAM" id="SSF53850">
    <property type="entry name" value="Periplasmic binding protein-like II"/>
    <property type="match status" value="1"/>
</dbReference>
<evidence type="ECO:0000256" key="2">
    <source>
        <dbReference type="ARBA" id="ARBA00023015"/>
    </source>
</evidence>
<dbReference type="PROSITE" id="PS50931">
    <property type="entry name" value="HTH_LYSR"/>
    <property type="match status" value="1"/>
</dbReference>
<dbReference type="InterPro" id="IPR036390">
    <property type="entry name" value="WH_DNA-bd_sf"/>
</dbReference>